<feature type="region of interest" description="Disordered" evidence="1">
    <location>
        <begin position="77"/>
        <end position="107"/>
    </location>
</feature>
<reference evidence="3 4" key="1">
    <citation type="submission" date="2023-04" db="EMBL/GenBank/DDBJ databases">
        <title>Genome dynamics across the evolutionary transition to endosymbiosis.</title>
        <authorList>
            <person name="Siozios S."/>
            <person name="Nadal-Jimenez P."/>
            <person name="Azagi T."/>
            <person name="Sprong H."/>
            <person name="Frost C.L."/>
            <person name="Parratt S.R."/>
            <person name="Taylor G."/>
            <person name="Brettell L."/>
            <person name="Lew K.C."/>
            <person name="Croft L."/>
            <person name="King K.C."/>
            <person name="Brockhurst M.A."/>
            <person name="Hypsa V."/>
            <person name="Novakova E."/>
            <person name="Darby A.C."/>
            <person name="Hurst G.D.D."/>
        </authorList>
    </citation>
    <scope>NUCLEOTIDE SEQUENCE [LARGE SCALE GENOMIC DNA]</scope>
    <source>
        <strain evidence="4">aApi_AU</strain>
    </source>
</reference>
<organism evidence="3 4">
    <name type="scientific">Arsenophonus apicola</name>
    <dbReference type="NCBI Taxonomy" id="2879119"/>
    <lineage>
        <taxon>Bacteria</taxon>
        <taxon>Pseudomonadati</taxon>
        <taxon>Pseudomonadota</taxon>
        <taxon>Gammaproteobacteria</taxon>
        <taxon>Enterobacterales</taxon>
        <taxon>Morganellaceae</taxon>
        <taxon>Arsenophonus</taxon>
    </lineage>
</organism>
<dbReference type="Pfam" id="PF05594">
    <property type="entry name" value="Fil_haemagg"/>
    <property type="match status" value="7"/>
</dbReference>
<protein>
    <submittedName>
        <fullName evidence="3">Filamentous hemagglutinin N-terminal domain-containing protein</fullName>
    </submittedName>
</protein>
<dbReference type="Proteomes" id="UP001231859">
    <property type="component" value="Chromosome"/>
</dbReference>
<dbReference type="RefSeq" id="WP_280938846.1">
    <property type="nucleotide sequence ID" value="NZ_CP123759.1"/>
</dbReference>
<evidence type="ECO:0000259" key="2">
    <source>
        <dbReference type="SMART" id="SM00912"/>
    </source>
</evidence>
<dbReference type="Gene3D" id="2.160.20.10">
    <property type="entry name" value="Single-stranded right-handed beta-helix, Pectin lyase-like"/>
    <property type="match status" value="1"/>
</dbReference>
<dbReference type="Pfam" id="PF05860">
    <property type="entry name" value="TPS"/>
    <property type="match status" value="1"/>
</dbReference>
<dbReference type="SMART" id="SM00912">
    <property type="entry name" value="Haemagg_act"/>
    <property type="match status" value="1"/>
</dbReference>
<evidence type="ECO:0000313" key="4">
    <source>
        <dbReference type="Proteomes" id="UP001231859"/>
    </source>
</evidence>
<dbReference type="InterPro" id="IPR010069">
    <property type="entry name" value="CdiA_FHA1_rpt"/>
</dbReference>
<dbReference type="Pfam" id="PF13018">
    <property type="entry name" value="ESPR"/>
    <property type="match status" value="1"/>
</dbReference>
<dbReference type="InterPro" id="IPR011050">
    <property type="entry name" value="Pectin_lyase_fold/virulence"/>
</dbReference>
<evidence type="ECO:0000256" key="1">
    <source>
        <dbReference type="SAM" id="MobiDB-lite"/>
    </source>
</evidence>
<gene>
    <name evidence="3" type="ORF">QG404_02540</name>
</gene>
<feature type="domain" description="Filamentous haemagglutinin FhaB/tRNA nuclease CdiA-like TPS" evidence="2">
    <location>
        <begin position="92"/>
        <end position="212"/>
    </location>
</feature>
<accession>A0ABY8P4B7</accession>
<dbReference type="InterPro" id="IPR012334">
    <property type="entry name" value="Pectin_lyas_fold"/>
</dbReference>
<sequence>MNKLFYRLIFNVARQMVMVVADITTGYRTGPVGQTENSMEKATNSRLRWVIKSITTSLWLTFGMVSFKAQSSTIQADSNAPANQQPTIVNSQNGLPQINIQTPNRDGVSRNQYRQFDVDHKGAILNNSSTNVNTQLGGIIQGNDWLAKGQAKIILNEVNSRDPSQLNGFIEVAGKKADVIIANPAGITCNGCGFINADQALLSAGKTLIENGKIKGFAVDKGNINIAGKGYNGNDINYTALIARSVKINAKLHAKDLVITTGKNQLAADGKTILKTDHSAQDEPPEFALDVYALGGMYANRITMRGTEHGVGVRNAGHIAAQAGDISLSADGKITNVGAIIGNQHLAIKSQQMVANGGTLMAEQHINLTAKNAINNTEKGEIVAGENIVAHAEWINSDYGTLVAAGVDSKGKLTSTGSLMVKGQKTVALQGNIVAKQNIVLTGSAIDLSGSAIKAKAMILTATEANIDTKQANILVDNKALLTAKKGLDHQKGQLVANQIVLISPEFINNRQGKLIQQSRFDNRWHTRTLHNQQGEISLAGDTNIVVNELDNQSGRLLIRASKLDIDSQILNNQHGHLTATGKDATHIKANLLTGQQGGILTNGALKLKSQSINLDQATTQAKKIAIQGQNLSHQAGQMRQTGAETGQITLSETLNNQSGNISSQGDLTLNINKLENQQGTIITEKTASLSVVARQSIDNRQGSLIGEKNVFLNTLALTHDDGKLISNQADMLIQTQVLQGRRSNISSNGQLRLTATEVDLTEANTQADNIQFIVNSLNHNRASLTQLGEQQGSIQVAQQLTNRAGDISANGSFVIKAKQLDNLQGKLITKRGDLQLIINEDINNQAGLITAEQLLMMSNQALFNHQGHLQATNIDINTHQQQFDNSEGRLHALQKLTLHSGKLANLRGVIQSGSNMLIDTHGQQLSNSQTGDQQGIDAQGSLSIYSGVLKNQQGRIFARQQLNIDSQGLDNRQGLVLVSQTSS</sequence>
<name>A0ABY8P4B7_9GAMM</name>
<dbReference type="InterPro" id="IPR008638">
    <property type="entry name" value="FhaB/CdiA-like_TPS"/>
</dbReference>
<dbReference type="InterPro" id="IPR024973">
    <property type="entry name" value="ESPR"/>
</dbReference>
<keyword evidence="4" id="KW-1185">Reference proteome</keyword>
<proteinExistence type="predicted"/>
<evidence type="ECO:0000313" key="3">
    <source>
        <dbReference type="EMBL" id="WGO83816.1"/>
    </source>
</evidence>
<dbReference type="EMBL" id="CP123759">
    <property type="protein sequence ID" value="WGO83816.1"/>
    <property type="molecule type" value="Genomic_DNA"/>
</dbReference>
<dbReference type="NCBIfam" id="TIGR01901">
    <property type="entry name" value="adhes_NPXG"/>
    <property type="match status" value="1"/>
</dbReference>
<dbReference type="InterPro" id="IPR008619">
    <property type="entry name" value="Filamentous_hemagglutn_rpt"/>
</dbReference>
<dbReference type="SUPFAM" id="SSF51126">
    <property type="entry name" value="Pectin lyase-like"/>
    <property type="match status" value="1"/>
</dbReference>
<dbReference type="NCBIfam" id="TIGR01731">
    <property type="entry name" value="fil_hemag_20aa"/>
    <property type="match status" value="10"/>
</dbReference>